<dbReference type="Pfam" id="PF08206">
    <property type="entry name" value="OB_RNB"/>
    <property type="match status" value="1"/>
</dbReference>
<dbReference type="InterPro" id="IPR012340">
    <property type="entry name" value="NA-bd_OB-fold"/>
</dbReference>
<keyword evidence="4" id="KW-0963">Cytoplasm</keyword>
<dbReference type="GO" id="GO:0006402">
    <property type="term" value="P:mRNA catabolic process"/>
    <property type="evidence" value="ECO:0007669"/>
    <property type="project" value="TreeGrafter"/>
</dbReference>
<dbReference type="HAMAP" id="MF_01895">
    <property type="entry name" value="RNase_R"/>
    <property type="match status" value="1"/>
</dbReference>
<dbReference type="PROSITE" id="PS50126">
    <property type="entry name" value="S1"/>
    <property type="match status" value="1"/>
</dbReference>
<dbReference type="PROSITE" id="PS50926">
    <property type="entry name" value="TRAM"/>
    <property type="match status" value="1"/>
</dbReference>
<evidence type="ECO:0000256" key="5">
    <source>
        <dbReference type="ARBA" id="ARBA00022722"/>
    </source>
</evidence>
<evidence type="ECO:0000256" key="1">
    <source>
        <dbReference type="ARBA" id="ARBA00001849"/>
    </source>
</evidence>
<organism evidence="11">
    <name type="scientific">hydrothermal vent metagenome</name>
    <dbReference type="NCBI Taxonomy" id="652676"/>
    <lineage>
        <taxon>unclassified sequences</taxon>
        <taxon>metagenomes</taxon>
        <taxon>ecological metagenomes</taxon>
    </lineage>
</organism>
<dbReference type="PROSITE" id="PS01175">
    <property type="entry name" value="RIBONUCLEASE_II"/>
    <property type="match status" value="1"/>
</dbReference>
<dbReference type="GO" id="GO:0005829">
    <property type="term" value="C:cytosol"/>
    <property type="evidence" value="ECO:0007669"/>
    <property type="project" value="TreeGrafter"/>
</dbReference>
<dbReference type="Pfam" id="PF00773">
    <property type="entry name" value="RNB"/>
    <property type="match status" value="1"/>
</dbReference>
<feature type="domain" description="TRAM" evidence="10">
    <location>
        <begin position="144"/>
        <end position="213"/>
    </location>
</feature>
<dbReference type="AlphaFoldDB" id="A0A3B0V839"/>
<dbReference type="GO" id="GO:0003723">
    <property type="term" value="F:RNA binding"/>
    <property type="evidence" value="ECO:0007669"/>
    <property type="project" value="UniProtKB-KW"/>
</dbReference>
<dbReference type="InterPro" id="IPR001900">
    <property type="entry name" value="RNase_II/R"/>
</dbReference>
<evidence type="ECO:0000313" key="11">
    <source>
        <dbReference type="EMBL" id="VAW28116.1"/>
    </source>
</evidence>
<dbReference type="Pfam" id="PF17876">
    <property type="entry name" value="CSD2"/>
    <property type="match status" value="1"/>
</dbReference>
<dbReference type="PANTHER" id="PTHR23355">
    <property type="entry name" value="RIBONUCLEASE"/>
    <property type="match status" value="1"/>
</dbReference>
<dbReference type="SMART" id="SM00955">
    <property type="entry name" value="RNB"/>
    <property type="match status" value="1"/>
</dbReference>
<evidence type="ECO:0000256" key="3">
    <source>
        <dbReference type="ARBA" id="ARBA00012163"/>
    </source>
</evidence>
<accession>A0A3B0V839</accession>
<dbReference type="SMART" id="SM00316">
    <property type="entry name" value="S1"/>
    <property type="match status" value="2"/>
</dbReference>
<dbReference type="InterPro" id="IPR002792">
    <property type="entry name" value="TRAM_dom"/>
</dbReference>
<dbReference type="SMART" id="SM00357">
    <property type="entry name" value="CSP"/>
    <property type="match status" value="2"/>
</dbReference>
<keyword evidence="8" id="KW-0694">RNA-binding</keyword>
<feature type="domain" description="S1 motif" evidence="9">
    <location>
        <begin position="633"/>
        <end position="714"/>
    </location>
</feature>
<dbReference type="InterPro" id="IPR004476">
    <property type="entry name" value="RNase_II/RNase_R"/>
</dbReference>
<proteinExistence type="inferred from homology"/>
<keyword evidence="7" id="KW-0269">Exonuclease</keyword>
<gene>
    <name evidence="11" type="ORF">MNBD_BACTEROID07-2122</name>
</gene>
<name>A0A3B0V839_9ZZZZ</name>
<evidence type="ECO:0000256" key="8">
    <source>
        <dbReference type="ARBA" id="ARBA00022884"/>
    </source>
</evidence>
<dbReference type="CDD" id="cd04471">
    <property type="entry name" value="S1_RNase_R"/>
    <property type="match status" value="1"/>
</dbReference>
<dbReference type="InterPro" id="IPR003029">
    <property type="entry name" value="S1_domain"/>
</dbReference>
<evidence type="ECO:0000256" key="4">
    <source>
        <dbReference type="ARBA" id="ARBA00022490"/>
    </source>
</evidence>
<dbReference type="InterPro" id="IPR013223">
    <property type="entry name" value="RNase_B_OB_dom"/>
</dbReference>
<dbReference type="InterPro" id="IPR040476">
    <property type="entry name" value="CSD2"/>
</dbReference>
<dbReference type="GO" id="GO:0008859">
    <property type="term" value="F:exoribonuclease II activity"/>
    <property type="evidence" value="ECO:0007669"/>
    <property type="project" value="UniProtKB-EC"/>
</dbReference>
<evidence type="ECO:0000259" key="10">
    <source>
        <dbReference type="PROSITE" id="PS50926"/>
    </source>
</evidence>
<evidence type="ECO:0000256" key="2">
    <source>
        <dbReference type="ARBA" id="ARBA00004496"/>
    </source>
</evidence>
<dbReference type="SUPFAM" id="SSF50249">
    <property type="entry name" value="Nucleic acid-binding proteins"/>
    <property type="match status" value="4"/>
</dbReference>
<reference evidence="11" key="1">
    <citation type="submission" date="2018-06" db="EMBL/GenBank/DDBJ databases">
        <authorList>
            <person name="Zhirakovskaya E."/>
        </authorList>
    </citation>
    <scope>NUCLEOTIDE SEQUENCE</scope>
</reference>
<dbReference type="PANTHER" id="PTHR23355:SF9">
    <property type="entry name" value="DIS3-LIKE EXONUCLEASE 2"/>
    <property type="match status" value="1"/>
</dbReference>
<dbReference type="EMBL" id="UOET01000194">
    <property type="protein sequence ID" value="VAW28116.1"/>
    <property type="molecule type" value="Genomic_DNA"/>
</dbReference>
<dbReference type="NCBIfam" id="TIGR00358">
    <property type="entry name" value="3_prime_RNase"/>
    <property type="match status" value="1"/>
</dbReference>
<keyword evidence="5" id="KW-0540">Nuclease</keyword>
<dbReference type="InterPro" id="IPR022966">
    <property type="entry name" value="RNase_II/R_CS"/>
</dbReference>
<evidence type="ECO:0000256" key="6">
    <source>
        <dbReference type="ARBA" id="ARBA00022801"/>
    </source>
</evidence>
<comment type="subcellular location">
    <subcellularLocation>
        <location evidence="2">Cytoplasm</location>
    </subcellularLocation>
</comment>
<dbReference type="Gene3D" id="2.40.50.140">
    <property type="entry name" value="Nucleic acid-binding proteins"/>
    <property type="match status" value="3"/>
</dbReference>
<evidence type="ECO:0000259" key="9">
    <source>
        <dbReference type="PROSITE" id="PS50126"/>
    </source>
</evidence>
<evidence type="ECO:0000256" key="7">
    <source>
        <dbReference type="ARBA" id="ARBA00022839"/>
    </source>
</evidence>
<comment type="catalytic activity">
    <reaction evidence="1">
        <text>Exonucleolytic cleavage in the 3'- to 5'-direction to yield nucleoside 5'-phosphates.</text>
        <dbReference type="EC" id="3.1.13.1"/>
    </reaction>
</comment>
<dbReference type="InterPro" id="IPR011129">
    <property type="entry name" value="CSD"/>
</dbReference>
<dbReference type="Pfam" id="PF00575">
    <property type="entry name" value="S1"/>
    <property type="match status" value="1"/>
</dbReference>
<dbReference type="EC" id="3.1.13.1" evidence="3"/>
<dbReference type="NCBIfam" id="TIGR02063">
    <property type="entry name" value="RNase_R"/>
    <property type="match status" value="1"/>
</dbReference>
<keyword evidence="6" id="KW-0378">Hydrolase</keyword>
<protein>
    <recommendedName>
        <fullName evidence="3">exoribonuclease II</fullName>
        <ecNumber evidence="3">3.1.13.1</ecNumber>
    </recommendedName>
</protein>
<sequence length="717" mass="82242">MSKKRKYPKSQLHGIIVSIFAGNPFKAYNNKQIASKLGIKDTAGKNLIYTVLNELMEQGVLREAKKGKFILHADKLETLANKKKYITGTVELKKTGKAYILSDEGGDDIFIASNNVHHALNNDHVKVLLFPIRKGHKPEGQIVEILERKKINYVGILELSKNFGFVVADSQNMPYDIFVPKSQIKKAKHGEKVLVKITDWPEHSNNPFGEIVEVLGKPGNNDVEMKSILADYDFPLSFPKNVEQEAEKISMEIAKEEVARRKDYRKVWTITIDPADAKDFDDALSLQSLGDGLWEVGVHIADVSYYVKPDTLLDTEAYKRATSIYLVDRVIPMLPEKLSNGVCSLRPDEDKLAFSAVFKINDKAEVLSHWFGKTVIRSNRRFAYEEVQKIIETEEGESVKNILKLNNLATIMRDVRFKNGAINFNTPEIRFKLDEKGKPIETYVKVSKEANHLVEEFMLLANKSVAAFIGKPQNNKKPKTFIYRVHDEPNPEKLNTFTQFLNRLGYKLEIQSHESLAKSFNRLFNDIKGKGEENMIETIAIRTMSKAYYSTDNIGHYGLSFPFYTHFTSPIRRYPDTMVHRLLEHYLEGKRSVNKEVYEEKCEHASDMEKRAAEAERASIKYKQVEFLLDKVGKTFDGLISGVSKWGIFVELVESKSEGLIRFNDMKDDYYYLDEDNYQIIGKRYGQKLRLGDPVRVLVKNVDMEKRQLDFELVEEG</sequence>
<dbReference type="InterPro" id="IPR011805">
    <property type="entry name" value="RNase_R"/>
</dbReference>
<dbReference type="InterPro" id="IPR050180">
    <property type="entry name" value="RNR_Ribonuclease"/>
</dbReference>